<evidence type="ECO:0000313" key="2">
    <source>
        <dbReference type="EMBL" id="GAA4177869.1"/>
    </source>
</evidence>
<protein>
    <submittedName>
        <fullName evidence="2">Phosphodiester glycosidase family protein</fullName>
    </submittedName>
</protein>
<comment type="caution">
    <text evidence="2">The sequence shown here is derived from an EMBL/GenBank/DDBJ whole genome shotgun (WGS) entry which is preliminary data.</text>
</comment>
<dbReference type="GO" id="GO:0016798">
    <property type="term" value="F:hydrolase activity, acting on glycosyl bonds"/>
    <property type="evidence" value="ECO:0007669"/>
    <property type="project" value="UniProtKB-KW"/>
</dbReference>
<gene>
    <name evidence="2" type="ORF">GCM10022218_27430</name>
</gene>
<dbReference type="Pfam" id="PF09992">
    <property type="entry name" value="NAGPA"/>
    <property type="match status" value="1"/>
</dbReference>
<sequence length="225" mass="25669">MLSCKEKIKDEDQFVIYQVSPNKGNVRLYWKNNDHTILRSIARLKKEVEARNETLLFAMNGGMFEPDNSPKGLYIENFKLLKSIDTLKGNGNFYLPPNGIFYLTKNNQAVIVETQKFRQSREIRYATQSGPMLLMNGEINPIFQKDSKNLNIRNGVGILGNGDLLFVLSKEDISFYNLARFFKESGCKNALYLDGFVSRAYLPEKNWVQNDGDFGVMIGITAATR</sequence>
<proteinExistence type="predicted"/>
<accession>A0ABP8A4W0</accession>
<keyword evidence="3" id="KW-1185">Reference proteome</keyword>
<keyword evidence="2" id="KW-0378">Hydrolase</keyword>
<evidence type="ECO:0000313" key="3">
    <source>
        <dbReference type="Proteomes" id="UP001500167"/>
    </source>
</evidence>
<dbReference type="InterPro" id="IPR018711">
    <property type="entry name" value="NAGPA"/>
</dbReference>
<evidence type="ECO:0000259" key="1">
    <source>
        <dbReference type="Pfam" id="PF09992"/>
    </source>
</evidence>
<dbReference type="EMBL" id="BAAAZK010000007">
    <property type="protein sequence ID" value="GAA4177869.1"/>
    <property type="molecule type" value="Genomic_DNA"/>
</dbReference>
<reference evidence="3" key="1">
    <citation type="journal article" date="2019" name="Int. J. Syst. Evol. Microbiol.">
        <title>The Global Catalogue of Microorganisms (GCM) 10K type strain sequencing project: providing services to taxonomists for standard genome sequencing and annotation.</title>
        <authorList>
            <consortium name="The Broad Institute Genomics Platform"/>
            <consortium name="The Broad Institute Genome Sequencing Center for Infectious Disease"/>
            <person name="Wu L."/>
            <person name="Ma J."/>
        </authorList>
    </citation>
    <scope>NUCLEOTIDE SEQUENCE [LARGE SCALE GENOMIC DNA]</scope>
    <source>
        <strain evidence="3">JCM 16722</strain>
    </source>
</reference>
<name>A0ABP8A4W0_9SPHI</name>
<dbReference type="Proteomes" id="UP001500167">
    <property type="component" value="Unassembled WGS sequence"/>
</dbReference>
<keyword evidence="2" id="KW-0326">Glycosidase</keyword>
<organism evidence="2 3">
    <name type="scientific">Sphingobacterium ginsenosidimutans</name>
    <dbReference type="NCBI Taxonomy" id="687845"/>
    <lineage>
        <taxon>Bacteria</taxon>
        <taxon>Pseudomonadati</taxon>
        <taxon>Bacteroidota</taxon>
        <taxon>Sphingobacteriia</taxon>
        <taxon>Sphingobacteriales</taxon>
        <taxon>Sphingobacteriaceae</taxon>
        <taxon>Sphingobacterium</taxon>
    </lineage>
</organism>
<feature type="domain" description="Phosphodiester glycosidase" evidence="1">
    <location>
        <begin position="56"/>
        <end position="206"/>
    </location>
</feature>